<dbReference type="PANTHER" id="PTHR45947">
    <property type="entry name" value="SULFOQUINOVOSYL TRANSFERASE SQD2"/>
    <property type="match status" value="1"/>
</dbReference>
<protein>
    <submittedName>
        <fullName evidence="3">Glycosyltransferase family 1 protein</fullName>
    </submittedName>
</protein>
<dbReference type="AlphaFoldDB" id="A0A2N0ZE56"/>
<evidence type="ECO:0000313" key="4">
    <source>
        <dbReference type="Proteomes" id="UP000233343"/>
    </source>
</evidence>
<dbReference type="EMBL" id="PISD01000036">
    <property type="protein sequence ID" value="PKG27773.1"/>
    <property type="molecule type" value="Genomic_DNA"/>
</dbReference>
<keyword evidence="3" id="KW-0808">Transferase</keyword>
<keyword evidence="4" id="KW-1185">Reference proteome</keyword>
<dbReference type="PANTHER" id="PTHR45947:SF3">
    <property type="entry name" value="SULFOQUINOVOSYL TRANSFERASE SQD2"/>
    <property type="match status" value="1"/>
</dbReference>
<proteinExistence type="predicted"/>
<reference evidence="3 4" key="1">
    <citation type="journal article" date="2010" name="Int. J. Syst. Evol. Microbiol.">
        <title>Bacillus horneckiae sp. nov., isolated from a spacecraft-assembly clean room.</title>
        <authorList>
            <person name="Vaishampayan P."/>
            <person name="Probst A."/>
            <person name="Krishnamurthi S."/>
            <person name="Ghosh S."/>
            <person name="Osman S."/>
            <person name="McDowall A."/>
            <person name="Ruckmani A."/>
            <person name="Mayilraj S."/>
            <person name="Venkateswaran K."/>
        </authorList>
    </citation>
    <scope>NUCLEOTIDE SEQUENCE [LARGE SCALE GENOMIC DNA]</scope>
    <source>
        <strain evidence="4">1PO1SC</strain>
    </source>
</reference>
<feature type="domain" description="Glycosyltransferase subfamily 4-like N-terminal" evidence="2">
    <location>
        <begin position="17"/>
        <end position="172"/>
    </location>
</feature>
<comment type="caution">
    <text evidence="3">The sequence shown here is derived from an EMBL/GenBank/DDBJ whole genome shotgun (WGS) entry which is preliminary data.</text>
</comment>
<dbReference type="Pfam" id="PF13439">
    <property type="entry name" value="Glyco_transf_4"/>
    <property type="match status" value="1"/>
</dbReference>
<dbReference type="RefSeq" id="WP_066190773.1">
    <property type="nucleotide sequence ID" value="NZ_JARMMB010000032.1"/>
</dbReference>
<dbReference type="InterPro" id="IPR028098">
    <property type="entry name" value="Glyco_trans_4-like_N"/>
</dbReference>
<dbReference type="GO" id="GO:0016757">
    <property type="term" value="F:glycosyltransferase activity"/>
    <property type="evidence" value="ECO:0007669"/>
    <property type="project" value="InterPro"/>
</dbReference>
<evidence type="ECO:0000259" key="2">
    <source>
        <dbReference type="Pfam" id="PF13439"/>
    </source>
</evidence>
<feature type="domain" description="Glycosyl transferase family 1" evidence="1">
    <location>
        <begin position="182"/>
        <end position="300"/>
    </location>
</feature>
<organism evidence="3 4">
    <name type="scientific">Cytobacillus horneckiae</name>
    <dbReference type="NCBI Taxonomy" id="549687"/>
    <lineage>
        <taxon>Bacteria</taxon>
        <taxon>Bacillati</taxon>
        <taxon>Bacillota</taxon>
        <taxon>Bacilli</taxon>
        <taxon>Bacillales</taxon>
        <taxon>Bacillaceae</taxon>
        <taxon>Cytobacillus</taxon>
    </lineage>
</organism>
<evidence type="ECO:0000313" key="3">
    <source>
        <dbReference type="EMBL" id="PKG27773.1"/>
    </source>
</evidence>
<dbReference type="Pfam" id="PF00534">
    <property type="entry name" value="Glycos_transf_1"/>
    <property type="match status" value="1"/>
</dbReference>
<sequence>MDSPLRILHVVVNMNRGGAETLIMNLYRHIDRSKVQFDFLTCKPGAFDKEIMEMGGVVHRIPYVTDVGHFKYTRLLGDFFKLNPYHIVHSHMDKMSGAVLKNAKKYGVPVRLAHSHNTESEGNSIIRLYKWWNGMNIGRSATKFIACSTDAAEWLFHRKAAKAQIVKNGIVPSQFTYSNETRTRIRGELGLAEHSFVIGHVGRFAKQKNHEFLIELFSEYEQLNKDAALVMLGDGPMRNEMESKAKELGLVRKAKFLGVRQDVEEVMQAFDVFVFPSRHEGLPVTLIEAQGSGLTCIISDAITKEVDLGLGLIDFLPLHDQRIWLNRLVQSQKDINKRGKNHEAFINKGYDITKTAAEIESMYLSFIGESG</sequence>
<gene>
    <name evidence="3" type="ORF">CWS20_16900</name>
</gene>
<accession>A0A2N0ZE56</accession>
<dbReference type="InterPro" id="IPR050194">
    <property type="entry name" value="Glycosyltransferase_grp1"/>
</dbReference>
<name>A0A2N0ZE56_9BACI</name>
<dbReference type="InterPro" id="IPR001296">
    <property type="entry name" value="Glyco_trans_1"/>
</dbReference>
<dbReference type="CDD" id="cd03812">
    <property type="entry name" value="GT4_CapH-like"/>
    <property type="match status" value="1"/>
</dbReference>
<evidence type="ECO:0000259" key="1">
    <source>
        <dbReference type="Pfam" id="PF00534"/>
    </source>
</evidence>
<dbReference type="Proteomes" id="UP000233343">
    <property type="component" value="Unassembled WGS sequence"/>
</dbReference>
<dbReference type="Gene3D" id="3.40.50.2000">
    <property type="entry name" value="Glycogen Phosphorylase B"/>
    <property type="match status" value="2"/>
</dbReference>
<dbReference type="SUPFAM" id="SSF53756">
    <property type="entry name" value="UDP-Glycosyltransferase/glycogen phosphorylase"/>
    <property type="match status" value="1"/>
</dbReference>